<comment type="similarity">
    <text evidence="1">Belongs to the ABC transporter superfamily.</text>
</comment>
<dbReference type="RefSeq" id="WP_345188883.1">
    <property type="nucleotide sequence ID" value="NZ_BAABGP010000026.1"/>
</dbReference>
<dbReference type="PANTHER" id="PTHR43776">
    <property type="entry name" value="TRANSPORT ATP-BINDING PROTEIN"/>
    <property type="match status" value="1"/>
</dbReference>
<dbReference type="InterPro" id="IPR017871">
    <property type="entry name" value="ABC_transporter-like_CS"/>
</dbReference>
<dbReference type="PROSITE" id="PS00211">
    <property type="entry name" value="ABC_TRANSPORTER_1"/>
    <property type="match status" value="1"/>
</dbReference>
<evidence type="ECO:0000313" key="7">
    <source>
        <dbReference type="Proteomes" id="UP001500731"/>
    </source>
</evidence>
<feature type="domain" description="ABC transporter" evidence="5">
    <location>
        <begin position="5"/>
        <end position="252"/>
    </location>
</feature>
<name>A0ABP8PUE7_9MICO</name>
<evidence type="ECO:0000256" key="4">
    <source>
        <dbReference type="ARBA" id="ARBA00022840"/>
    </source>
</evidence>
<protein>
    <recommendedName>
        <fullName evidence="5">ABC transporter domain-containing protein</fullName>
    </recommendedName>
</protein>
<dbReference type="InterPro" id="IPR003439">
    <property type="entry name" value="ABC_transporter-like_ATP-bd"/>
</dbReference>
<reference evidence="7" key="1">
    <citation type="journal article" date="2019" name="Int. J. Syst. Evol. Microbiol.">
        <title>The Global Catalogue of Microorganisms (GCM) 10K type strain sequencing project: providing services to taxonomists for standard genome sequencing and annotation.</title>
        <authorList>
            <consortium name="The Broad Institute Genomics Platform"/>
            <consortium name="The Broad Institute Genome Sequencing Center for Infectious Disease"/>
            <person name="Wu L."/>
            <person name="Ma J."/>
        </authorList>
    </citation>
    <scope>NUCLEOTIDE SEQUENCE [LARGE SCALE GENOMIC DNA]</scope>
    <source>
        <strain evidence="7">JCM 17839</strain>
    </source>
</reference>
<dbReference type="CDD" id="cd03257">
    <property type="entry name" value="ABC_NikE_OppD_transporters"/>
    <property type="match status" value="1"/>
</dbReference>
<keyword evidence="3" id="KW-0547">Nucleotide-binding</keyword>
<dbReference type="Gene3D" id="3.40.50.300">
    <property type="entry name" value="P-loop containing nucleotide triphosphate hydrolases"/>
    <property type="match status" value="1"/>
</dbReference>
<dbReference type="Pfam" id="PF00005">
    <property type="entry name" value="ABC_tran"/>
    <property type="match status" value="1"/>
</dbReference>
<sequence length="271" mass="30082">MTALLEIEGLVKDFRVGPPLRKSTFHAVKGVSFRIEAGSSYGLVGESGSGKTTVARMVAQLNSPTTGAIRFDGQDVTRLNGRALRAYRRDVQMVFQDPYGALNPRMSVLELISEPWEIHGLHSRADRLRRAATLLDQVGLAPSALERKPIEFSGGQRQRIMIARALALEPRLIVADEPVSALDVSVQAQVLNLMKDLQDELGLTYLFISHDLSVVEFLCDRVGVMLRGDLVEEGDCDSIYRSPRTEYTKDLLRAIPPLPDVVQRDLEEDRA</sequence>
<gene>
    <name evidence="6" type="ORF">GCM10023171_36140</name>
</gene>
<dbReference type="InterPro" id="IPR027417">
    <property type="entry name" value="P-loop_NTPase"/>
</dbReference>
<accession>A0ABP8PUE7</accession>
<dbReference type="EMBL" id="BAABGP010000026">
    <property type="protein sequence ID" value="GAA4491732.1"/>
    <property type="molecule type" value="Genomic_DNA"/>
</dbReference>
<dbReference type="PROSITE" id="PS50893">
    <property type="entry name" value="ABC_TRANSPORTER_2"/>
    <property type="match status" value="1"/>
</dbReference>
<dbReference type="SUPFAM" id="SSF52540">
    <property type="entry name" value="P-loop containing nucleoside triphosphate hydrolases"/>
    <property type="match status" value="1"/>
</dbReference>
<proteinExistence type="inferred from homology"/>
<evidence type="ECO:0000256" key="3">
    <source>
        <dbReference type="ARBA" id="ARBA00022741"/>
    </source>
</evidence>
<evidence type="ECO:0000256" key="2">
    <source>
        <dbReference type="ARBA" id="ARBA00022448"/>
    </source>
</evidence>
<comment type="caution">
    <text evidence="6">The sequence shown here is derived from an EMBL/GenBank/DDBJ whole genome shotgun (WGS) entry which is preliminary data.</text>
</comment>
<dbReference type="InterPro" id="IPR050319">
    <property type="entry name" value="ABC_transp_ATP-bind"/>
</dbReference>
<keyword evidence="2" id="KW-0813">Transport</keyword>
<evidence type="ECO:0000313" key="6">
    <source>
        <dbReference type="EMBL" id="GAA4491732.1"/>
    </source>
</evidence>
<evidence type="ECO:0000259" key="5">
    <source>
        <dbReference type="PROSITE" id="PS50893"/>
    </source>
</evidence>
<dbReference type="Proteomes" id="UP001500731">
    <property type="component" value="Unassembled WGS sequence"/>
</dbReference>
<evidence type="ECO:0000256" key="1">
    <source>
        <dbReference type="ARBA" id="ARBA00005417"/>
    </source>
</evidence>
<organism evidence="6 7">
    <name type="scientific">Microbacterium panaciterrae</name>
    <dbReference type="NCBI Taxonomy" id="985759"/>
    <lineage>
        <taxon>Bacteria</taxon>
        <taxon>Bacillati</taxon>
        <taxon>Actinomycetota</taxon>
        <taxon>Actinomycetes</taxon>
        <taxon>Micrococcales</taxon>
        <taxon>Microbacteriaceae</taxon>
        <taxon>Microbacterium</taxon>
    </lineage>
</organism>
<keyword evidence="7" id="KW-1185">Reference proteome</keyword>
<dbReference type="PANTHER" id="PTHR43776:SF7">
    <property type="entry name" value="D,D-DIPEPTIDE TRANSPORT ATP-BINDING PROTEIN DDPF-RELATED"/>
    <property type="match status" value="1"/>
</dbReference>
<dbReference type="InterPro" id="IPR003593">
    <property type="entry name" value="AAA+_ATPase"/>
</dbReference>
<keyword evidence="4" id="KW-0067">ATP-binding</keyword>
<dbReference type="SMART" id="SM00382">
    <property type="entry name" value="AAA"/>
    <property type="match status" value="1"/>
</dbReference>